<evidence type="ECO:0000313" key="3">
    <source>
        <dbReference type="Proteomes" id="UP000186609"/>
    </source>
</evidence>
<name>A0A1P8JTR5_9BURK</name>
<evidence type="ECO:0000313" key="2">
    <source>
        <dbReference type="EMBL" id="APW37166.1"/>
    </source>
</evidence>
<evidence type="ECO:0000256" key="1">
    <source>
        <dbReference type="SAM" id="MobiDB-lite"/>
    </source>
</evidence>
<keyword evidence="3" id="KW-1185">Reference proteome</keyword>
<dbReference type="RefSeq" id="WP_076198376.1">
    <property type="nucleotide sequence ID" value="NZ_CP019236.1"/>
</dbReference>
<dbReference type="Proteomes" id="UP000186609">
    <property type="component" value="Chromosome"/>
</dbReference>
<feature type="region of interest" description="Disordered" evidence="1">
    <location>
        <begin position="1"/>
        <end position="23"/>
    </location>
</feature>
<feature type="compositionally biased region" description="Basic and acidic residues" evidence="1">
    <location>
        <begin position="10"/>
        <end position="23"/>
    </location>
</feature>
<accession>A0A1P8JTR5</accession>
<dbReference type="EMBL" id="CP019236">
    <property type="protein sequence ID" value="APW37166.1"/>
    <property type="molecule type" value="Genomic_DNA"/>
</dbReference>
<gene>
    <name evidence="2" type="ORF">RD110_08105</name>
</gene>
<protein>
    <submittedName>
        <fullName evidence="2">Uncharacterized protein</fullName>
    </submittedName>
</protein>
<reference evidence="2 3" key="1">
    <citation type="submission" date="2017-01" db="EMBL/GenBank/DDBJ databases">
        <authorList>
            <person name="Mah S.A."/>
            <person name="Swanson W.J."/>
            <person name="Moy G.W."/>
            <person name="Vacquier V.D."/>
        </authorList>
    </citation>
    <scope>NUCLEOTIDE SEQUENCE [LARGE SCALE GENOMIC DNA]</scope>
    <source>
        <strain evidence="2 3">DCY110</strain>
    </source>
</reference>
<organism evidence="2 3">
    <name type="scientific">Rhodoferax koreensis</name>
    <dbReference type="NCBI Taxonomy" id="1842727"/>
    <lineage>
        <taxon>Bacteria</taxon>
        <taxon>Pseudomonadati</taxon>
        <taxon>Pseudomonadota</taxon>
        <taxon>Betaproteobacteria</taxon>
        <taxon>Burkholderiales</taxon>
        <taxon>Comamonadaceae</taxon>
        <taxon>Rhodoferax</taxon>
    </lineage>
</organism>
<dbReference type="AlphaFoldDB" id="A0A1P8JTR5"/>
<dbReference type="KEGG" id="rhy:RD110_08105"/>
<dbReference type="STRING" id="1842727.RD110_08105"/>
<sequence>MGGGGGSDNYEQKQAETEAKKQAARDALNYQFGVGNAPTTTTYTGTSPNMADYWSGESVGDSGSAMFDQAGYDKALAAYKNSGVTTGGEANPNAGARDTLYQTVRDNAYNAGKRGLDETKDSAGRALKFELFAKGLNGGSEDINQNALLGRTYSNGLLDLGGKADAAKANFKGNDETTRLNLLQSIDAGMDQGSALSSATAQLQNNNDQAAADATGTTLGDLFANTALISNQSQYRQGKQAGTEWFNNYAPTSGRSTKASTGMITGV</sequence>
<dbReference type="OrthoDB" id="8781832at2"/>
<proteinExistence type="predicted"/>